<dbReference type="InterPro" id="IPR011006">
    <property type="entry name" value="CheY-like_superfamily"/>
</dbReference>
<evidence type="ECO:0000256" key="2">
    <source>
        <dbReference type="PROSITE-ProRule" id="PRU00169"/>
    </source>
</evidence>
<dbReference type="InterPro" id="IPR050595">
    <property type="entry name" value="Bact_response_regulator"/>
</dbReference>
<dbReference type="PANTHER" id="PTHR44591:SF19">
    <property type="entry name" value="TWO-COMPONENT RESPONSE REGULATOR-RELATED"/>
    <property type="match status" value="1"/>
</dbReference>
<dbReference type="InterPro" id="IPR001789">
    <property type="entry name" value="Sig_transdc_resp-reg_receiver"/>
</dbReference>
<comment type="caution">
    <text evidence="4">The sequence shown here is derived from an EMBL/GenBank/DDBJ whole genome shotgun (WGS) entry which is preliminary data.</text>
</comment>
<proteinExistence type="predicted"/>
<protein>
    <recommendedName>
        <fullName evidence="3">Response regulatory domain-containing protein</fullName>
    </recommendedName>
</protein>
<evidence type="ECO:0000256" key="1">
    <source>
        <dbReference type="ARBA" id="ARBA00022553"/>
    </source>
</evidence>
<accession>I8T727</accession>
<dbReference type="OrthoDB" id="9802066at2"/>
<evidence type="ECO:0000313" key="4">
    <source>
        <dbReference type="EMBL" id="EIT69755.1"/>
    </source>
</evidence>
<dbReference type="Pfam" id="PF13487">
    <property type="entry name" value="HD_5"/>
    <property type="match status" value="1"/>
</dbReference>
<dbReference type="EMBL" id="AKGD01000002">
    <property type="protein sequence ID" value="EIT69755.1"/>
    <property type="molecule type" value="Genomic_DNA"/>
</dbReference>
<dbReference type="SMART" id="SM00448">
    <property type="entry name" value="REC"/>
    <property type="match status" value="1"/>
</dbReference>
<dbReference type="CDD" id="cd17569">
    <property type="entry name" value="REC_HupR-like"/>
    <property type="match status" value="1"/>
</dbReference>
<keyword evidence="1 2" id="KW-0597">Phosphoprotein</keyword>
<evidence type="ECO:0000259" key="3">
    <source>
        <dbReference type="PROSITE" id="PS50110"/>
    </source>
</evidence>
<evidence type="ECO:0000313" key="5">
    <source>
        <dbReference type="Proteomes" id="UP000003704"/>
    </source>
</evidence>
<dbReference type="Pfam" id="PF00072">
    <property type="entry name" value="Response_reg"/>
    <property type="match status" value="1"/>
</dbReference>
<dbReference type="GO" id="GO:0000160">
    <property type="term" value="P:phosphorelay signal transduction system"/>
    <property type="evidence" value="ECO:0007669"/>
    <property type="project" value="InterPro"/>
</dbReference>
<dbReference type="Gene3D" id="3.40.50.2300">
    <property type="match status" value="1"/>
</dbReference>
<keyword evidence="5" id="KW-1185">Reference proteome</keyword>
<dbReference type="PROSITE" id="PS50110">
    <property type="entry name" value="RESPONSE_REGULATORY"/>
    <property type="match status" value="1"/>
</dbReference>
<name>I8T727_9GAMM</name>
<dbReference type="PANTHER" id="PTHR44591">
    <property type="entry name" value="STRESS RESPONSE REGULATOR PROTEIN 1"/>
    <property type="match status" value="1"/>
</dbReference>
<dbReference type="SUPFAM" id="SSF52172">
    <property type="entry name" value="CheY-like"/>
    <property type="match status" value="1"/>
</dbReference>
<dbReference type="Gene3D" id="1.10.3210.10">
    <property type="entry name" value="Hypothetical protein af1432"/>
    <property type="match status" value="1"/>
</dbReference>
<organism evidence="4 5">
    <name type="scientific">Hydrocarboniphaga effusa AP103</name>
    <dbReference type="NCBI Taxonomy" id="1172194"/>
    <lineage>
        <taxon>Bacteria</taxon>
        <taxon>Pseudomonadati</taxon>
        <taxon>Pseudomonadota</taxon>
        <taxon>Gammaproteobacteria</taxon>
        <taxon>Nevskiales</taxon>
        <taxon>Nevskiaceae</taxon>
        <taxon>Hydrocarboniphaga</taxon>
    </lineage>
</organism>
<sequence length="387" mass="42447">MNEQRPRLLCVDDDTAVLDGLALTLRRSFDVTIADSAAEALRRLDAQDYPIVMSDMRMPQMSGAELLAEVRKRHPDSVRLLLTGYADMEAAASAVNEGQVFRFLIKPCTPPVLLRALQDAVTQYRLITAERELLERTLRGTVQALAEVLSLADAVAYGHAISVQKLALALARQLGLIPIWPLELAALLAPLGRVSLPPEIHHKEQRGDPLTTSERAALAKVAEVTQGLLAPIPRLEPVRSVLFAATRSVVDDTLQGPDERHWQRCGRVLRLATDYVDRESRGDSVGIALAEMRARHVDQPELLAALEKLKGAEADHVEIRSLPVRLLQAGMVLCDDLYTQAGQRLVPRGFTVNAGLVERIRNLRAGSLREPVRVSLLRAPASTSTAP</sequence>
<reference evidence="4 5" key="1">
    <citation type="journal article" date="2012" name="J. Bacteriol.">
        <title>Genome Sequence of n-Alkane-Degrading Hydrocarboniphaga effusa Strain AP103T (ATCC BAA-332T).</title>
        <authorList>
            <person name="Chang H.K."/>
            <person name="Zylstra G.J."/>
            <person name="Chae J.C."/>
        </authorList>
    </citation>
    <scope>NUCLEOTIDE SEQUENCE [LARGE SCALE GENOMIC DNA]</scope>
    <source>
        <strain evidence="4 5">AP103</strain>
    </source>
</reference>
<feature type="modified residue" description="4-aspartylphosphate" evidence="2">
    <location>
        <position position="55"/>
    </location>
</feature>
<dbReference type="STRING" id="1172194.WQQ_33370"/>
<dbReference type="Proteomes" id="UP000003704">
    <property type="component" value="Unassembled WGS sequence"/>
</dbReference>
<gene>
    <name evidence="4" type="ORF">WQQ_33370</name>
</gene>
<dbReference type="AlphaFoldDB" id="I8T727"/>
<feature type="domain" description="Response regulatory" evidence="3">
    <location>
        <begin position="7"/>
        <end position="121"/>
    </location>
</feature>
<dbReference type="RefSeq" id="WP_007186276.1">
    <property type="nucleotide sequence ID" value="NZ_AKGD01000002.1"/>
</dbReference>